<keyword evidence="1" id="KW-1133">Transmembrane helix</keyword>
<feature type="transmembrane region" description="Helical" evidence="1">
    <location>
        <begin position="31"/>
        <end position="50"/>
    </location>
</feature>
<dbReference type="Proteomes" id="UP000744769">
    <property type="component" value="Unassembled WGS sequence"/>
</dbReference>
<sequence>MKSAELGHFWWLIASAAVVGVALIGVGQVRLGGYVVAAGLALGGLLRLAIPRRSAGAVALRSRMLDLVIYLGLAVAVFVAVSEVKL</sequence>
<dbReference type="Pfam" id="PF11222">
    <property type="entry name" value="DUF3017"/>
    <property type="match status" value="1"/>
</dbReference>
<feature type="transmembrane region" description="Helical" evidence="1">
    <location>
        <begin position="7"/>
        <end position="25"/>
    </location>
</feature>
<dbReference type="EMBL" id="JAAOIV010000009">
    <property type="protein sequence ID" value="NHN56598.1"/>
    <property type="molecule type" value="Genomic_DNA"/>
</dbReference>
<proteinExistence type="predicted"/>
<comment type="caution">
    <text evidence="2">The sequence shown here is derived from an EMBL/GenBank/DDBJ whole genome shotgun (WGS) entry which is preliminary data.</text>
</comment>
<dbReference type="InterPro" id="IPR021385">
    <property type="entry name" value="DUF3017"/>
</dbReference>
<keyword evidence="1" id="KW-0472">Membrane</keyword>
<gene>
    <name evidence="2" type="ORF">G9U51_12490</name>
</gene>
<reference evidence="2" key="1">
    <citation type="submission" date="2020-03" db="EMBL/GenBank/DDBJ databases">
        <title>Draft sequencing of Calidifontibacter sp. DB0510.</title>
        <authorList>
            <person name="Kim D.-U."/>
        </authorList>
    </citation>
    <scope>NUCLEOTIDE SEQUENCE</scope>
    <source>
        <strain evidence="2">DB0510</strain>
    </source>
</reference>
<evidence type="ECO:0000313" key="3">
    <source>
        <dbReference type="Proteomes" id="UP000744769"/>
    </source>
</evidence>
<evidence type="ECO:0000256" key="1">
    <source>
        <dbReference type="SAM" id="Phobius"/>
    </source>
</evidence>
<name>A0A967EHM6_9MICO</name>
<feature type="transmembrane region" description="Helical" evidence="1">
    <location>
        <begin position="62"/>
        <end position="81"/>
    </location>
</feature>
<keyword evidence="3" id="KW-1185">Reference proteome</keyword>
<evidence type="ECO:0000313" key="2">
    <source>
        <dbReference type="EMBL" id="NHN56598.1"/>
    </source>
</evidence>
<accession>A0A967EHM6</accession>
<organism evidence="2 3">
    <name type="scientific">Metallococcus carri</name>
    <dbReference type="NCBI Taxonomy" id="1656884"/>
    <lineage>
        <taxon>Bacteria</taxon>
        <taxon>Bacillati</taxon>
        <taxon>Actinomycetota</taxon>
        <taxon>Actinomycetes</taxon>
        <taxon>Micrococcales</taxon>
        <taxon>Dermacoccaceae</taxon>
        <taxon>Metallococcus</taxon>
    </lineage>
</organism>
<dbReference type="AlphaFoldDB" id="A0A967EHM6"/>
<keyword evidence="1" id="KW-0812">Transmembrane</keyword>
<dbReference type="RefSeq" id="WP_166197266.1">
    <property type="nucleotide sequence ID" value="NZ_JAAOIV010000009.1"/>
</dbReference>
<protein>
    <submittedName>
        <fullName evidence="2">DUF3017 domain-containing protein</fullName>
    </submittedName>
</protein>